<proteinExistence type="predicted"/>
<dbReference type="Proteomes" id="UP000315673">
    <property type="component" value="Chromosome"/>
</dbReference>
<dbReference type="EMBL" id="CP042306">
    <property type="protein sequence ID" value="QDZ08630.1"/>
    <property type="molecule type" value="Genomic_DNA"/>
</dbReference>
<keyword evidence="2" id="KW-0732">Signal</keyword>
<feature type="region of interest" description="Disordered" evidence="1">
    <location>
        <begin position="34"/>
        <end position="83"/>
    </location>
</feature>
<dbReference type="OrthoDB" id="7583575at2"/>
<feature type="compositionally biased region" description="Basic and acidic residues" evidence="1">
    <location>
        <begin position="57"/>
        <end position="69"/>
    </location>
</feature>
<protein>
    <submittedName>
        <fullName evidence="3">Uncharacterized protein</fullName>
    </submittedName>
</protein>
<sequence>MKPMPILIALALIQPVAASAQSVSDTHVLVWHPTGKTPTATYRPRDESPCAKRFKKDRPGKELDRHEPRCPVARTPWAKVPAN</sequence>
<evidence type="ECO:0000313" key="4">
    <source>
        <dbReference type="Proteomes" id="UP000315673"/>
    </source>
</evidence>
<dbReference type="RefSeq" id="WP_146573350.1">
    <property type="nucleotide sequence ID" value="NZ_CP042306.1"/>
</dbReference>
<name>A0A5B8LNH5_9SPHN</name>
<evidence type="ECO:0000256" key="2">
    <source>
        <dbReference type="SAM" id="SignalP"/>
    </source>
</evidence>
<organism evidence="3 4">
    <name type="scientific">Sphingomonas panacisoli</name>
    <dbReference type="NCBI Taxonomy" id="1813879"/>
    <lineage>
        <taxon>Bacteria</taxon>
        <taxon>Pseudomonadati</taxon>
        <taxon>Pseudomonadota</taxon>
        <taxon>Alphaproteobacteria</taxon>
        <taxon>Sphingomonadales</taxon>
        <taxon>Sphingomonadaceae</taxon>
        <taxon>Sphingomonas</taxon>
    </lineage>
</organism>
<dbReference type="AlphaFoldDB" id="A0A5B8LNH5"/>
<reference evidence="3 4" key="1">
    <citation type="submission" date="2019-07" db="EMBL/GenBank/DDBJ databases">
        <title>Full genome sequence of Sphingomonas sp. 4R-6-7(HKS19).</title>
        <authorList>
            <person name="Im W.-T."/>
        </authorList>
    </citation>
    <scope>NUCLEOTIDE SEQUENCE [LARGE SCALE GENOMIC DNA]</scope>
    <source>
        <strain evidence="3 4">HKS19</strain>
    </source>
</reference>
<dbReference type="KEGG" id="spai:FPZ24_15105"/>
<feature type="signal peptide" evidence="2">
    <location>
        <begin position="1"/>
        <end position="20"/>
    </location>
</feature>
<feature type="chain" id="PRO_5023129600" evidence="2">
    <location>
        <begin position="21"/>
        <end position="83"/>
    </location>
</feature>
<keyword evidence="4" id="KW-1185">Reference proteome</keyword>
<evidence type="ECO:0000313" key="3">
    <source>
        <dbReference type="EMBL" id="QDZ08630.1"/>
    </source>
</evidence>
<accession>A0A5B8LNH5</accession>
<evidence type="ECO:0000256" key="1">
    <source>
        <dbReference type="SAM" id="MobiDB-lite"/>
    </source>
</evidence>
<gene>
    <name evidence="3" type="ORF">FPZ24_15105</name>
</gene>